<evidence type="ECO:0000256" key="1">
    <source>
        <dbReference type="SAM" id="Phobius"/>
    </source>
</evidence>
<gene>
    <name evidence="2" type="ORF">Q4Q35_15825</name>
</gene>
<dbReference type="RefSeq" id="WP_303278978.1">
    <property type="nucleotide sequence ID" value="NZ_JAUOEK010000149.1"/>
</dbReference>
<dbReference type="Proteomes" id="UP001176883">
    <property type="component" value="Unassembled WGS sequence"/>
</dbReference>
<keyword evidence="3" id="KW-1185">Reference proteome</keyword>
<organism evidence="2 3">
    <name type="scientific">Flavivirga aquimarina</name>
    <dbReference type="NCBI Taxonomy" id="2027862"/>
    <lineage>
        <taxon>Bacteria</taxon>
        <taxon>Pseudomonadati</taxon>
        <taxon>Bacteroidota</taxon>
        <taxon>Flavobacteriia</taxon>
        <taxon>Flavobacteriales</taxon>
        <taxon>Flavobacteriaceae</taxon>
        <taxon>Flavivirga</taxon>
    </lineage>
</organism>
<evidence type="ECO:0000313" key="2">
    <source>
        <dbReference type="EMBL" id="MDO5971277.1"/>
    </source>
</evidence>
<keyword evidence="1" id="KW-0472">Membrane</keyword>
<name>A0ABT8WE43_9FLAO</name>
<protein>
    <recommendedName>
        <fullName evidence="4">Tripartite tricarboxylate transporter TctB family protein</fullName>
    </recommendedName>
</protein>
<keyword evidence="1" id="KW-1133">Transmembrane helix</keyword>
<feature type="transmembrane region" description="Helical" evidence="1">
    <location>
        <begin position="88"/>
        <end position="106"/>
    </location>
</feature>
<evidence type="ECO:0008006" key="4">
    <source>
        <dbReference type="Google" id="ProtNLM"/>
    </source>
</evidence>
<comment type="caution">
    <text evidence="2">The sequence shown here is derived from an EMBL/GenBank/DDBJ whole genome shotgun (WGS) entry which is preliminary data.</text>
</comment>
<feature type="transmembrane region" description="Helical" evidence="1">
    <location>
        <begin position="135"/>
        <end position="166"/>
    </location>
</feature>
<feature type="transmembrane region" description="Helical" evidence="1">
    <location>
        <begin position="9"/>
        <end position="28"/>
    </location>
</feature>
<reference evidence="2" key="1">
    <citation type="submission" date="2023-07" db="EMBL/GenBank/DDBJ databases">
        <title>Two novel species in the genus Flavivirga.</title>
        <authorList>
            <person name="Kwon K."/>
        </authorList>
    </citation>
    <scope>NUCLEOTIDE SEQUENCE</scope>
    <source>
        <strain evidence="2">KCTC 52353</strain>
    </source>
</reference>
<evidence type="ECO:0000313" key="3">
    <source>
        <dbReference type="Proteomes" id="UP001176883"/>
    </source>
</evidence>
<keyword evidence="1" id="KW-0812">Transmembrane</keyword>
<sequence length="180" mass="20484">MESILNKKISIILVVFILASVFILWEHFNGGVITHHLLAREDLPGISNFWGLLSIPLLTWLIMSLINKRRDKIIKSEPTNLENYDSKILKGFLVALLFGIIASLLWEFNFSSSLQYFILAPIIIAFFKPVHLPEYLLGFVIGMLFTFGGILPIIIGIVLLVLCFLINKLTRILKNIFIKS</sequence>
<dbReference type="EMBL" id="JAUOEK010000149">
    <property type="protein sequence ID" value="MDO5971277.1"/>
    <property type="molecule type" value="Genomic_DNA"/>
</dbReference>
<proteinExistence type="predicted"/>
<accession>A0ABT8WE43</accession>
<feature type="transmembrane region" description="Helical" evidence="1">
    <location>
        <begin position="48"/>
        <end position="67"/>
    </location>
</feature>